<evidence type="ECO:0000256" key="1">
    <source>
        <dbReference type="SAM" id="SignalP"/>
    </source>
</evidence>
<dbReference type="PANTHER" id="PTHR35535:SF2">
    <property type="entry name" value="DUF306 DOMAIN-CONTAINING PROTEIN"/>
    <property type="match status" value="1"/>
</dbReference>
<dbReference type="Gene3D" id="2.40.128.270">
    <property type="match status" value="1"/>
</dbReference>
<feature type="domain" description="DUF306" evidence="2">
    <location>
        <begin position="43"/>
        <end position="131"/>
    </location>
</feature>
<proteinExistence type="predicted"/>
<evidence type="ECO:0000313" key="5">
    <source>
        <dbReference type="Proteomes" id="UP000192721"/>
    </source>
</evidence>
<name>A0A1W0CIX5_9NEIS</name>
<evidence type="ECO:0000313" key="4">
    <source>
        <dbReference type="EMBL" id="OQS34665.1"/>
    </source>
</evidence>
<evidence type="ECO:0000259" key="2">
    <source>
        <dbReference type="Pfam" id="PF03724"/>
    </source>
</evidence>
<evidence type="ECO:0000259" key="3">
    <source>
        <dbReference type="Pfam" id="PF14302"/>
    </source>
</evidence>
<feature type="domain" description="DUF4377" evidence="3">
    <location>
        <begin position="146"/>
        <end position="220"/>
    </location>
</feature>
<organism evidence="4 5">
    <name type="scientific">Chromobacterium haemolyticum</name>
    <dbReference type="NCBI Taxonomy" id="394935"/>
    <lineage>
        <taxon>Bacteria</taxon>
        <taxon>Pseudomonadati</taxon>
        <taxon>Pseudomonadota</taxon>
        <taxon>Betaproteobacteria</taxon>
        <taxon>Neisseriales</taxon>
        <taxon>Chromobacteriaceae</taxon>
        <taxon>Chromobacterium</taxon>
    </lineage>
</organism>
<dbReference type="Pfam" id="PF03724">
    <property type="entry name" value="META"/>
    <property type="match status" value="1"/>
</dbReference>
<evidence type="ECO:0008006" key="6">
    <source>
        <dbReference type="Google" id="ProtNLM"/>
    </source>
</evidence>
<dbReference type="PANTHER" id="PTHR35535">
    <property type="entry name" value="HEAT SHOCK PROTEIN HSLJ"/>
    <property type="match status" value="1"/>
</dbReference>
<dbReference type="RefSeq" id="WP_081556477.1">
    <property type="nucleotide sequence ID" value="NZ_CP109905.1"/>
</dbReference>
<keyword evidence="1" id="KW-0732">Signal</keyword>
<dbReference type="InterPro" id="IPR038670">
    <property type="entry name" value="HslJ-like_sf"/>
</dbReference>
<dbReference type="InterPro" id="IPR053147">
    <property type="entry name" value="Hsp_HslJ-like"/>
</dbReference>
<feature type="signal peptide" evidence="1">
    <location>
        <begin position="1"/>
        <end position="19"/>
    </location>
</feature>
<dbReference type="EMBL" id="MUKV01000031">
    <property type="protein sequence ID" value="OQS34665.1"/>
    <property type="molecule type" value="Genomic_DNA"/>
</dbReference>
<dbReference type="InterPro" id="IPR005184">
    <property type="entry name" value="DUF306_Meta_HslJ"/>
</dbReference>
<gene>
    <name evidence="4" type="ORF">B0T45_18420</name>
</gene>
<dbReference type="Proteomes" id="UP000192721">
    <property type="component" value="Unassembled WGS sequence"/>
</dbReference>
<dbReference type="InterPro" id="IPR025485">
    <property type="entry name" value="DUF4377"/>
</dbReference>
<accession>A0A1W0CIX5</accession>
<feature type="chain" id="PRO_5012415844" description="DUF4377 domain-containing protein" evidence="1">
    <location>
        <begin position="20"/>
        <end position="225"/>
    </location>
</feature>
<dbReference type="PROSITE" id="PS51257">
    <property type="entry name" value="PROKAR_LIPOPROTEIN"/>
    <property type="match status" value="1"/>
</dbReference>
<dbReference type="AlphaFoldDB" id="A0A1W0CIX5"/>
<dbReference type="Pfam" id="PF14302">
    <property type="entry name" value="DUF4377"/>
    <property type="match status" value="1"/>
</dbReference>
<sequence>MKKSLLLAALTAAALSACATPQTGAKMDAQADIKLDALAGQWKQAAAEHPITLSFKDGSVSARAGCNGMFGPVSLESGKLVSGQLGSTLMMCPPEAMERDRALAAFLGAKPAVKLDGDKLTLQAGDKTLSFDRQPSLEGGLTRFVYVAAERKPCTGVAPMQCLQVRESKDQPWQLHYGEIEGFKPEPGIAYRLRLKEFKVANPPADASSIRWVLDMVVEQEIVKK</sequence>
<reference evidence="4 5" key="1">
    <citation type="submission" date="2017-02" db="EMBL/GenBank/DDBJ databases">
        <title>Chromobacterium haemolyticum H5244.</title>
        <authorList>
            <person name="Gulvik C.A."/>
        </authorList>
    </citation>
    <scope>NUCLEOTIDE SEQUENCE [LARGE SCALE GENOMIC DNA]</scope>
    <source>
        <strain evidence="4 5">H5244</strain>
    </source>
</reference>
<comment type="caution">
    <text evidence="4">The sequence shown here is derived from an EMBL/GenBank/DDBJ whole genome shotgun (WGS) entry which is preliminary data.</text>
</comment>
<protein>
    <recommendedName>
        <fullName evidence="6">DUF4377 domain-containing protein</fullName>
    </recommendedName>
</protein>